<comment type="function">
    <text evidence="1">Small GTPase required for proper localization of RNA polymerase II (RNAPII). May act at an RNAP assembly step prior to nuclear import.</text>
</comment>
<reference evidence="8 9" key="1">
    <citation type="journal article" date="2023" name="BMC Biol.">
        <title>The compact genome of the sponge Oopsacas minuta (Hexactinellida) is lacking key metazoan core genes.</title>
        <authorList>
            <person name="Santini S."/>
            <person name="Schenkelaars Q."/>
            <person name="Jourda C."/>
            <person name="Duchesne M."/>
            <person name="Belahbib H."/>
            <person name="Rocher C."/>
            <person name="Selva M."/>
            <person name="Riesgo A."/>
            <person name="Vervoort M."/>
            <person name="Leys S.P."/>
            <person name="Kodjabachian L."/>
            <person name="Le Bivic A."/>
            <person name="Borchiellini C."/>
            <person name="Claverie J.M."/>
            <person name="Renard E."/>
        </authorList>
    </citation>
    <scope>NUCLEOTIDE SEQUENCE [LARGE SCALE GENOMIC DNA]</scope>
    <source>
        <strain evidence="8">SPO-2</strain>
    </source>
</reference>
<dbReference type="GO" id="GO:0005525">
    <property type="term" value="F:GTP binding"/>
    <property type="evidence" value="ECO:0007669"/>
    <property type="project" value="UniProtKB-KW"/>
</dbReference>
<keyword evidence="9" id="KW-1185">Reference proteome</keyword>
<dbReference type="PANTHER" id="PTHR21231">
    <property type="entry name" value="XPA-BINDING PROTEIN 1-RELATED"/>
    <property type="match status" value="1"/>
</dbReference>
<dbReference type="Proteomes" id="UP001165289">
    <property type="component" value="Unassembled WGS sequence"/>
</dbReference>
<protein>
    <recommendedName>
        <fullName evidence="3 7">GPN-loop GTPase 3</fullName>
    </recommendedName>
</protein>
<sequence>MRYGQLVIGPAGSGKSTYCHMIQQHCETIHRTVYVVNMDPAAEHFDYPVIADIRELVQVTDVMEDEELNFGPNGGLVFCMEFFLQNIEWLEEKLGDSEDDYILFDCPGQIELYTHIPAMRQFADVLKSWNFNICSVFLLDCHFIVDATKMFSGIMTALSSMILLELPHINILSKIDLLSSKAKKSLDKYLDPDPHDLLDEVSAHVDPKYQKLNKAISSLINDYSFVQFLPLDISDEGSKDNVLLQIDMTIQYGEDLDVNTKAMDGADDQD</sequence>
<evidence type="ECO:0000256" key="2">
    <source>
        <dbReference type="ARBA" id="ARBA00005290"/>
    </source>
</evidence>
<dbReference type="InterPro" id="IPR030228">
    <property type="entry name" value="Gpn3"/>
</dbReference>
<evidence type="ECO:0000256" key="3">
    <source>
        <dbReference type="ARBA" id="ARBA00014587"/>
    </source>
</evidence>
<dbReference type="SUPFAM" id="SSF52540">
    <property type="entry name" value="P-loop containing nucleoside triphosphate hydrolases"/>
    <property type="match status" value="1"/>
</dbReference>
<evidence type="ECO:0000256" key="1">
    <source>
        <dbReference type="ARBA" id="ARBA00002411"/>
    </source>
</evidence>
<gene>
    <name evidence="8" type="ORF">LOD99_4686</name>
</gene>
<dbReference type="PANTHER" id="PTHR21231:SF7">
    <property type="entry name" value="GPN-LOOP GTPASE 3"/>
    <property type="match status" value="1"/>
</dbReference>
<dbReference type="EMBL" id="JAKMXF010000300">
    <property type="protein sequence ID" value="KAI6652141.1"/>
    <property type="molecule type" value="Genomic_DNA"/>
</dbReference>
<dbReference type="Gene3D" id="3.40.50.300">
    <property type="entry name" value="P-loop containing nucleotide triphosphate hydrolases"/>
    <property type="match status" value="1"/>
</dbReference>
<dbReference type="InterPro" id="IPR004130">
    <property type="entry name" value="Gpn"/>
</dbReference>
<dbReference type="AlphaFoldDB" id="A0AAV7JTZ5"/>
<dbReference type="GO" id="GO:0003924">
    <property type="term" value="F:GTPase activity"/>
    <property type="evidence" value="ECO:0007669"/>
    <property type="project" value="TreeGrafter"/>
</dbReference>
<evidence type="ECO:0000256" key="4">
    <source>
        <dbReference type="ARBA" id="ARBA00022741"/>
    </source>
</evidence>
<dbReference type="CDD" id="cd17872">
    <property type="entry name" value="GPN3"/>
    <property type="match status" value="1"/>
</dbReference>
<dbReference type="InterPro" id="IPR027417">
    <property type="entry name" value="P-loop_NTPase"/>
</dbReference>
<keyword evidence="4 7" id="KW-0547">Nucleotide-binding</keyword>
<comment type="caution">
    <text evidence="8">The sequence shown here is derived from an EMBL/GenBank/DDBJ whole genome shotgun (WGS) entry which is preliminary data.</text>
</comment>
<organism evidence="8 9">
    <name type="scientific">Oopsacas minuta</name>
    <dbReference type="NCBI Taxonomy" id="111878"/>
    <lineage>
        <taxon>Eukaryota</taxon>
        <taxon>Metazoa</taxon>
        <taxon>Porifera</taxon>
        <taxon>Hexactinellida</taxon>
        <taxon>Hexasterophora</taxon>
        <taxon>Lyssacinosida</taxon>
        <taxon>Leucopsacidae</taxon>
        <taxon>Oopsacas</taxon>
    </lineage>
</organism>
<accession>A0AAV7JTZ5</accession>
<keyword evidence="5 7" id="KW-0378">Hydrolase</keyword>
<comment type="similarity">
    <text evidence="2 7">Belongs to the GPN-loop GTPase family.</text>
</comment>
<proteinExistence type="inferred from homology"/>
<evidence type="ECO:0000256" key="7">
    <source>
        <dbReference type="RuleBase" id="RU365059"/>
    </source>
</evidence>
<keyword evidence="6 7" id="KW-0342">GTP-binding</keyword>
<comment type="function">
    <text evidence="7">Small GTPase required for proper nuclear import of RNA polymerase II and III (RNAPII and RNAPIII). May act at an RNAP assembly step prior to nuclear import.</text>
</comment>
<dbReference type="Pfam" id="PF03029">
    <property type="entry name" value="ATP_bind_1"/>
    <property type="match status" value="1"/>
</dbReference>
<evidence type="ECO:0000256" key="5">
    <source>
        <dbReference type="ARBA" id="ARBA00022801"/>
    </source>
</evidence>
<evidence type="ECO:0000313" key="9">
    <source>
        <dbReference type="Proteomes" id="UP001165289"/>
    </source>
</evidence>
<evidence type="ECO:0000313" key="8">
    <source>
        <dbReference type="EMBL" id="KAI6652141.1"/>
    </source>
</evidence>
<evidence type="ECO:0000256" key="6">
    <source>
        <dbReference type="ARBA" id="ARBA00023134"/>
    </source>
</evidence>
<comment type="subunit">
    <text evidence="7">Binds to RNA polymerase II (RNAPII).</text>
</comment>
<name>A0AAV7JTZ5_9METZ</name>
<dbReference type="FunFam" id="3.40.50.300:FF:000616">
    <property type="entry name" value="GPN-loop GTPase 3"/>
    <property type="match status" value="1"/>
</dbReference>